<dbReference type="InterPro" id="IPR003439">
    <property type="entry name" value="ABC_transporter-like_ATP-bd"/>
</dbReference>
<sequence length="568" mass="62873">MEKTVQTENMQKGQAVATLKDVSFSSPDKLLFYGVDLVVKKGQNTTLIGESGVGKSTLLKLVLGRIVPDTGTVVLSKKLKVSYVPQDIEELDIEATISIRDLFFKARGLDMLGKRKAELEQEMTTTDPEKLQAILNEYGTISEEYEKRGGYAAESDMGKILAGLKLDQNSTGHITPDSKLNEVSSGQKTRVLIGQALFANSDLLVLDDPTSHLDVESVDWLSKYLRNSEQATLIATNNLPFINACANKVVEITDFGRVLAFEGDYGDYLTKRDRLLEAEKAEAEAVMAEKDRIEATYKDFKAKQVFKRSSAMAQVGRSLQTRIQRLEDEHQELPGSKQVHRSERVRNIAFEAGRRSGDNVVTIGNVMKEYGNYLALDLSLLDTVIKRGEFFLVSGGNGSGKSTLLRLIASAAGNQEFDPTIGSIEIGASVNAAYYSQDYTGIAREGDIFEEVRTVVKGGGESEAAAILHFWGFPKATIRNRQIDQLSVGEKKQLALAKIMAQHPNLLLLDEPTDYLKPEIVDRLVSALREYNGTVILVSHNSEFKKSLKFHRELELPQGKIKLLNESK</sequence>
<dbReference type="Proteomes" id="UP000178558">
    <property type="component" value="Unassembled WGS sequence"/>
</dbReference>
<comment type="caution">
    <text evidence="5">The sequence shown here is derived from an EMBL/GenBank/DDBJ whole genome shotgun (WGS) entry which is preliminary data.</text>
</comment>
<dbReference type="GO" id="GO:0005524">
    <property type="term" value="F:ATP binding"/>
    <property type="evidence" value="ECO:0007669"/>
    <property type="project" value="UniProtKB-KW"/>
</dbReference>
<dbReference type="PANTHER" id="PTHR42855:SF1">
    <property type="entry name" value="ABC TRANSPORTER DOMAIN-CONTAINING PROTEIN"/>
    <property type="match status" value="1"/>
</dbReference>
<dbReference type="InterPro" id="IPR003593">
    <property type="entry name" value="AAA+_ATPase"/>
</dbReference>
<accession>A0A1F7J3S5</accession>
<dbReference type="GO" id="GO:0016887">
    <property type="term" value="F:ATP hydrolysis activity"/>
    <property type="evidence" value="ECO:0007669"/>
    <property type="project" value="InterPro"/>
</dbReference>
<dbReference type="PROSITE" id="PS50893">
    <property type="entry name" value="ABC_TRANSPORTER_2"/>
    <property type="match status" value="2"/>
</dbReference>
<reference evidence="5 6" key="1">
    <citation type="journal article" date="2016" name="Nat. Commun.">
        <title>Thousands of microbial genomes shed light on interconnected biogeochemical processes in an aquifer system.</title>
        <authorList>
            <person name="Anantharaman K."/>
            <person name="Brown C.T."/>
            <person name="Hug L.A."/>
            <person name="Sharon I."/>
            <person name="Castelle C.J."/>
            <person name="Probst A.J."/>
            <person name="Thomas B.C."/>
            <person name="Singh A."/>
            <person name="Wilkins M.J."/>
            <person name="Karaoz U."/>
            <person name="Brodie E.L."/>
            <person name="Williams K.H."/>
            <person name="Hubbard S.S."/>
            <person name="Banfield J.F."/>
        </authorList>
    </citation>
    <scope>NUCLEOTIDE SEQUENCE [LARGE SCALE GENOMIC DNA]</scope>
</reference>
<keyword evidence="3" id="KW-0175">Coiled coil</keyword>
<feature type="domain" description="ABC transporter" evidence="4">
    <location>
        <begin position="361"/>
        <end position="566"/>
    </location>
</feature>
<dbReference type="InterPro" id="IPR051309">
    <property type="entry name" value="ABCF_ATPase"/>
</dbReference>
<evidence type="ECO:0000259" key="4">
    <source>
        <dbReference type="PROSITE" id="PS50893"/>
    </source>
</evidence>
<dbReference type="SMART" id="SM00382">
    <property type="entry name" value="AAA"/>
    <property type="match status" value="2"/>
</dbReference>
<dbReference type="InterPro" id="IPR017871">
    <property type="entry name" value="ABC_transporter-like_CS"/>
</dbReference>
<keyword evidence="2" id="KW-0067">ATP-binding</keyword>
<dbReference type="EMBL" id="MGAQ01000020">
    <property type="protein sequence ID" value="OGK50257.1"/>
    <property type="molecule type" value="Genomic_DNA"/>
</dbReference>
<organism evidence="5 6">
    <name type="scientific">Candidatus Roizmanbacteria bacterium RIFCSPLOWO2_01_FULL_40_42</name>
    <dbReference type="NCBI Taxonomy" id="1802066"/>
    <lineage>
        <taxon>Bacteria</taxon>
        <taxon>Candidatus Roizmaniibacteriota</taxon>
    </lineage>
</organism>
<dbReference type="Gene3D" id="3.40.50.300">
    <property type="entry name" value="P-loop containing nucleotide triphosphate hydrolases"/>
    <property type="match status" value="2"/>
</dbReference>
<dbReference type="PROSITE" id="PS00211">
    <property type="entry name" value="ABC_TRANSPORTER_1"/>
    <property type="match status" value="1"/>
</dbReference>
<dbReference type="FunFam" id="3.40.50.300:FF:000011">
    <property type="entry name" value="Putative ABC transporter ATP-binding component"/>
    <property type="match status" value="1"/>
</dbReference>
<dbReference type="AlphaFoldDB" id="A0A1F7J3S5"/>
<evidence type="ECO:0000256" key="3">
    <source>
        <dbReference type="SAM" id="Coils"/>
    </source>
</evidence>
<name>A0A1F7J3S5_9BACT</name>
<evidence type="ECO:0000313" key="6">
    <source>
        <dbReference type="Proteomes" id="UP000178558"/>
    </source>
</evidence>
<dbReference type="PANTHER" id="PTHR42855">
    <property type="entry name" value="ABC TRANSPORTER ATP-BINDING SUBUNIT"/>
    <property type="match status" value="1"/>
</dbReference>
<dbReference type="SUPFAM" id="SSF52540">
    <property type="entry name" value="P-loop containing nucleoside triphosphate hydrolases"/>
    <property type="match status" value="2"/>
</dbReference>
<evidence type="ECO:0000256" key="2">
    <source>
        <dbReference type="ARBA" id="ARBA00022840"/>
    </source>
</evidence>
<evidence type="ECO:0000313" key="5">
    <source>
        <dbReference type="EMBL" id="OGK50257.1"/>
    </source>
</evidence>
<dbReference type="InterPro" id="IPR027417">
    <property type="entry name" value="P-loop_NTPase"/>
</dbReference>
<evidence type="ECO:0000256" key="1">
    <source>
        <dbReference type="ARBA" id="ARBA00022741"/>
    </source>
</evidence>
<feature type="domain" description="ABC transporter" evidence="4">
    <location>
        <begin position="17"/>
        <end position="288"/>
    </location>
</feature>
<gene>
    <name evidence="5" type="ORF">A3B50_00555</name>
</gene>
<protein>
    <recommendedName>
        <fullName evidence="4">ABC transporter domain-containing protein</fullName>
    </recommendedName>
</protein>
<feature type="coiled-coil region" evidence="3">
    <location>
        <begin position="276"/>
        <end position="303"/>
    </location>
</feature>
<keyword evidence="1" id="KW-0547">Nucleotide-binding</keyword>
<proteinExistence type="predicted"/>
<dbReference type="Pfam" id="PF00005">
    <property type="entry name" value="ABC_tran"/>
    <property type="match status" value="2"/>
</dbReference>